<dbReference type="PROSITE" id="PS51762">
    <property type="entry name" value="GH16_2"/>
    <property type="match status" value="1"/>
</dbReference>
<dbReference type="KEGG" id="pdx:Psed_6074"/>
<feature type="compositionally biased region" description="Polar residues" evidence="1">
    <location>
        <begin position="369"/>
        <end position="379"/>
    </location>
</feature>
<dbReference type="STRING" id="675635.Psed_6074"/>
<dbReference type="PANTHER" id="PTHR10963:SF60">
    <property type="entry name" value="GRAM-NEGATIVE BACTERIA-BINDING PROTEIN 1-RELATED"/>
    <property type="match status" value="1"/>
</dbReference>
<reference evidence="3 4" key="1">
    <citation type="journal article" date="2011" name="J. Bacteriol.">
        <title>Genome sequence of the 1,4-dioxane-degrading Pseudonocardia dioxanivorans strain CB1190.</title>
        <authorList>
            <person name="Sales C.M."/>
            <person name="Mahendra S."/>
            <person name="Grostern A."/>
            <person name="Parales R.E."/>
            <person name="Goodwin L.A."/>
            <person name="Woyke T."/>
            <person name="Nolan M."/>
            <person name="Lapidus A."/>
            <person name="Chertkov O."/>
            <person name="Ovchinnikova G."/>
            <person name="Sczyrba A."/>
            <person name="Alvarez-Cohen L."/>
        </authorList>
    </citation>
    <scope>NUCLEOTIDE SEQUENCE [LARGE SCALE GENOMIC DNA]</scope>
    <source>
        <strain evidence="4">ATCC 55486 / DSM 44775 / JCM 13855 / CB1190</strain>
    </source>
</reference>
<dbReference type="AlphaFoldDB" id="F4CLQ0"/>
<dbReference type="HOGENOM" id="CLU_658667_0_0_11"/>
<evidence type="ECO:0000259" key="2">
    <source>
        <dbReference type="PROSITE" id="PS51762"/>
    </source>
</evidence>
<evidence type="ECO:0000313" key="3">
    <source>
        <dbReference type="EMBL" id="AEA28182.1"/>
    </source>
</evidence>
<organism evidence="3 4">
    <name type="scientific">Pseudonocardia dioxanivorans (strain ATCC 55486 / DSM 44775 / JCM 13855 / CB1190)</name>
    <dbReference type="NCBI Taxonomy" id="675635"/>
    <lineage>
        <taxon>Bacteria</taxon>
        <taxon>Bacillati</taxon>
        <taxon>Actinomycetota</taxon>
        <taxon>Actinomycetes</taxon>
        <taxon>Pseudonocardiales</taxon>
        <taxon>Pseudonocardiaceae</taxon>
        <taxon>Pseudonocardia</taxon>
    </lineage>
</organism>
<dbReference type="GO" id="GO:0005975">
    <property type="term" value="P:carbohydrate metabolic process"/>
    <property type="evidence" value="ECO:0007669"/>
    <property type="project" value="InterPro"/>
</dbReference>
<dbReference type="InterPro" id="IPR013320">
    <property type="entry name" value="ConA-like_dom_sf"/>
</dbReference>
<protein>
    <submittedName>
        <fullName evidence="3">Glycoside hydrolase family 16</fullName>
    </submittedName>
</protein>
<feature type="compositionally biased region" description="Basic and acidic residues" evidence="1">
    <location>
        <begin position="71"/>
        <end position="86"/>
    </location>
</feature>
<feature type="region of interest" description="Disordered" evidence="1">
    <location>
        <begin position="369"/>
        <end position="417"/>
    </location>
</feature>
<feature type="compositionally biased region" description="Low complexity" evidence="1">
    <location>
        <begin position="93"/>
        <end position="119"/>
    </location>
</feature>
<sequence length="417" mass="43003">MGVGLFAATTAAALSLNATLTPAVDAGSADSCAWRRSAVRLHQELTGEQNTRAVELRTLLGASGVGEPDFLPERRRSGADQQERTDNGASNQAGPSAGRSAGSGPSSGSTSSGASTSSGGSTGVGGAARSGDDSFGSGAAPGPGDSSSSGGSSAGAGTSAARRYGWGTPNRVDEFDSPASADNWSIYDGPGHAGNGRRTPDAVSIADGILTITGDSAGNTAGMAWNPGQKYGRWEGRVKAPASDESYNALLLLWPDAENFPVGGEVDFMEMMDHTRRKTELFLHYGADNSQVHGEVKIDATQWHNWAVEWTPDKITAFVDGAQWWTTTDTSIFPPGPMHLCIQLDWFPKGGDVQESYMHVDWVKQYSLDGSQSPSTDEQASTGSTAADASTTDEINNGGSSGGASRSPADHSGSSGS</sequence>
<dbReference type="InterPro" id="IPR050546">
    <property type="entry name" value="Glycosyl_Hydrlase_16"/>
</dbReference>
<dbReference type="Proteomes" id="UP000007809">
    <property type="component" value="Chromosome"/>
</dbReference>
<name>F4CLQ0_PSEUX</name>
<dbReference type="SUPFAM" id="SSF49899">
    <property type="entry name" value="Concanavalin A-like lectins/glucanases"/>
    <property type="match status" value="1"/>
</dbReference>
<accession>F4CLQ0</accession>
<feature type="compositionally biased region" description="Low complexity" evidence="1">
    <location>
        <begin position="136"/>
        <end position="161"/>
    </location>
</feature>
<dbReference type="PANTHER" id="PTHR10963">
    <property type="entry name" value="GLYCOSYL HYDROLASE-RELATED"/>
    <property type="match status" value="1"/>
</dbReference>
<gene>
    <name evidence="3" type="ordered locus">Psed_6074</name>
</gene>
<dbReference type="GO" id="GO:0004553">
    <property type="term" value="F:hydrolase activity, hydrolyzing O-glycosyl compounds"/>
    <property type="evidence" value="ECO:0007669"/>
    <property type="project" value="InterPro"/>
</dbReference>
<proteinExistence type="predicted"/>
<feature type="region of interest" description="Disordered" evidence="1">
    <location>
        <begin position="63"/>
        <end position="177"/>
    </location>
</feature>
<evidence type="ECO:0000313" key="4">
    <source>
        <dbReference type="Proteomes" id="UP000007809"/>
    </source>
</evidence>
<feature type="domain" description="GH16" evidence="2">
    <location>
        <begin position="163"/>
        <end position="371"/>
    </location>
</feature>
<dbReference type="Gene3D" id="2.60.120.200">
    <property type="match status" value="1"/>
</dbReference>
<keyword evidence="4" id="KW-1185">Reference proteome</keyword>
<keyword evidence="3" id="KW-0378">Hydrolase</keyword>
<evidence type="ECO:0000256" key="1">
    <source>
        <dbReference type="SAM" id="MobiDB-lite"/>
    </source>
</evidence>
<dbReference type="Pfam" id="PF00722">
    <property type="entry name" value="Glyco_hydro_16"/>
    <property type="match status" value="1"/>
</dbReference>
<feature type="compositionally biased region" description="Low complexity" evidence="1">
    <location>
        <begin position="380"/>
        <end position="393"/>
    </location>
</feature>
<dbReference type="RefSeq" id="WP_013678073.1">
    <property type="nucleotide sequence ID" value="NC_015312.1"/>
</dbReference>
<dbReference type="CDD" id="cd00413">
    <property type="entry name" value="Glyco_hydrolase_16"/>
    <property type="match status" value="1"/>
</dbReference>
<dbReference type="InterPro" id="IPR000757">
    <property type="entry name" value="Beta-glucanase-like"/>
</dbReference>
<dbReference type="EMBL" id="CP002593">
    <property type="protein sequence ID" value="AEA28182.1"/>
    <property type="molecule type" value="Genomic_DNA"/>
</dbReference>
<dbReference type="OrthoDB" id="4455781at2"/>
<dbReference type="eggNOG" id="COG2273">
    <property type="taxonomic scope" value="Bacteria"/>
</dbReference>